<evidence type="ECO:0000256" key="2">
    <source>
        <dbReference type="ARBA" id="ARBA00023125"/>
    </source>
</evidence>
<dbReference type="Pfam" id="PF12833">
    <property type="entry name" value="HTH_18"/>
    <property type="match status" value="1"/>
</dbReference>
<dbReference type="PANTHER" id="PTHR46796:SF6">
    <property type="entry name" value="ARAC SUBFAMILY"/>
    <property type="match status" value="1"/>
</dbReference>
<evidence type="ECO:0000259" key="4">
    <source>
        <dbReference type="PROSITE" id="PS01124"/>
    </source>
</evidence>
<accession>A0ABS5WW11</accession>
<evidence type="ECO:0000256" key="1">
    <source>
        <dbReference type="ARBA" id="ARBA00023015"/>
    </source>
</evidence>
<dbReference type="PROSITE" id="PS01124">
    <property type="entry name" value="HTH_ARAC_FAMILY_2"/>
    <property type="match status" value="1"/>
</dbReference>
<dbReference type="InterPro" id="IPR029062">
    <property type="entry name" value="Class_I_gatase-like"/>
</dbReference>
<dbReference type="SMART" id="SM00342">
    <property type="entry name" value="HTH_ARAC"/>
    <property type="match status" value="1"/>
</dbReference>
<dbReference type="Proteomes" id="UP000763802">
    <property type="component" value="Unassembled WGS sequence"/>
</dbReference>
<evidence type="ECO:0000313" key="6">
    <source>
        <dbReference type="Proteomes" id="UP000763802"/>
    </source>
</evidence>
<sequence length="324" mass="36037">MNDKAAIPMRRYAIILVEEASLISQACLMEPFEFLRRKLGGNAPVLQVCRLGQSAQNSEIMVPPATDQIQELIESFGSRNQPDAVFVCSGADVAPALRPKLRTLVRACTRNNVRLASIGASTWVLAEEQATRNKTYAVHWRSAFAFAERHLSFNVTTQLFEADGTIATCAGELATLDFMIDFLAHEFGEDWASRFCDAVLVSGARSGNSPQPGAQENRLLHYPLLIQKVVKEMSQNLEAPVSTKDLAVSQSISQRQLERLFSRYLACSPRRYYLNLQLERAHQLCQQTSLSLIEIAIASGFGSSSVLSRHFKRKFGVTPSQLRK</sequence>
<dbReference type="EMBL" id="JAHHDY010000022">
    <property type="protein sequence ID" value="MBT3143328.1"/>
    <property type="molecule type" value="Genomic_DNA"/>
</dbReference>
<dbReference type="SUPFAM" id="SSF46689">
    <property type="entry name" value="Homeodomain-like"/>
    <property type="match status" value="2"/>
</dbReference>
<protein>
    <submittedName>
        <fullName evidence="5">Helix-turn-helix domain-containing protein</fullName>
    </submittedName>
</protein>
<gene>
    <name evidence="5" type="ORF">KL867_19895</name>
</gene>
<keyword evidence="1" id="KW-0805">Transcription regulation</keyword>
<dbReference type="Gene3D" id="3.40.50.880">
    <property type="match status" value="1"/>
</dbReference>
<organism evidence="5 6">
    <name type="scientific">Falsiruegeria litorea</name>
    <dbReference type="NCBI Taxonomy" id="1280831"/>
    <lineage>
        <taxon>Bacteria</taxon>
        <taxon>Pseudomonadati</taxon>
        <taxon>Pseudomonadota</taxon>
        <taxon>Alphaproteobacteria</taxon>
        <taxon>Rhodobacterales</taxon>
        <taxon>Roseobacteraceae</taxon>
        <taxon>Falsiruegeria</taxon>
    </lineage>
</organism>
<name>A0ABS5WW11_9RHOB</name>
<feature type="domain" description="HTH araC/xylS-type" evidence="4">
    <location>
        <begin position="227"/>
        <end position="324"/>
    </location>
</feature>
<dbReference type="InterPro" id="IPR050204">
    <property type="entry name" value="AraC_XylS_family_regulators"/>
</dbReference>
<dbReference type="SUPFAM" id="SSF52317">
    <property type="entry name" value="Class I glutamine amidotransferase-like"/>
    <property type="match status" value="1"/>
</dbReference>
<evidence type="ECO:0000313" key="5">
    <source>
        <dbReference type="EMBL" id="MBT3143328.1"/>
    </source>
</evidence>
<dbReference type="InterPro" id="IPR018060">
    <property type="entry name" value="HTH_AraC"/>
</dbReference>
<dbReference type="RefSeq" id="WP_215194231.1">
    <property type="nucleotide sequence ID" value="NZ_JAHHDY010000022.1"/>
</dbReference>
<reference evidence="5 6" key="1">
    <citation type="submission" date="2021-05" db="EMBL/GenBank/DDBJ databases">
        <title>Draft genomes of marine bacteria isolated from model chitin particles.</title>
        <authorList>
            <person name="Datta M.S."/>
            <person name="Schwartzman J.A."/>
            <person name="Cordero O."/>
        </authorList>
    </citation>
    <scope>NUCLEOTIDE SEQUENCE [LARGE SCALE GENOMIC DNA]</scope>
    <source>
        <strain evidence="5 6">4E07</strain>
    </source>
</reference>
<keyword evidence="6" id="KW-1185">Reference proteome</keyword>
<dbReference type="InterPro" id="IPR009057">
    <property type="entry name" value="Homeodomain-like_sf"/>
</dbReference>
<keyword evidence="3" id="KW-0804">Transcription</keyword>
<proteinExistence type="predicted"/>
<keyword evidence="2" id="KW-0238">DNA-binding</keyword>
<evidence type="ECO:0000256" key="3">
    <source>
        <dbReference type="ARBA" id="ARBA00023163"/>
    </source>
</evidence>
<dbReference type="PANTHER" id="PTHR46796">
    <property type="entry name" value="HTH-TYPE TRANSCRIPTIONAL ACTIVATOR RHAS-RELATED"/>
    <property type="match status" value="1"/>
</dbReference>
<dbReference type="Gene3D" id="1.10.10.60">
    <property type="entry name" value="Homeodomain-like"/>
    <property type="match status" value="1"/>
</dbReference>
<comment type="caution">
    <text evidence="5">The sequence shown here is derived from an EMBL/GenBank/DDBJ whole genome shotgun (WGS) entry which is preliminary data.</text>
</comment>